<dbReference type="EMBL" id="JAFBDR010000012">
    <property type="protein sequence ID" value="MBM7571875.1"/>
    <property type="molecule type" value="Genomic_DNA"/>
</dbReference>
<evidence type="ECO:0000313" key="2">
    <source>
        <dbReference type="Proteomes" id="UP001296943"/>
    </source>
</evidence>
<dbReference type="InterPro" id="IPR008929">
    <property type="entry name" value="Chondroitin_lyas"/>
</dbReference>
<reference evidence="1 2" key="1">
    <citation type="submission" date="2021-01" db="EMBL/GenBank/DDBJ databases">
        <title>Genomic Encyclopedia of Type Strains, Phase IV (KMG-IV): sequencing the most valuable type-strain genomes for metagenomic binning, comparative biology and taxonomic classification.</title>
        <authorList>
            <person name="Goeker M."/>
        </authorList>
    </citation>
    <scope>NUCLEOTIDE SEQUENCE [LARGE SCALE GENOMIC DNA]</scope>
    <source>
        <strain evidence="1 2">DSM 23711</strain>
    </source>
</reference>
<dbReference type="SUPFAM" id="SSF48239">
    <property type="entry name" value="Terpenoid cyclases/Protein prenyltransferases"/>
    <property type="match status" value="1"/>
</dbReference>
<keyword evidence="2" id="KW-1185">Reference proteome</keyword>
<gene>
    <name evidence="1" type="ORF">JOC48_002376</name>
</gene>
<name>A0ABS2N1U4_9BACI</name>
<proteinExistence type="predicted"/>
<evidence type="ECO:0000313" key="1">
    <source>
        <dbReference type="EMBL" id="MBM7571875.1"/>
    </source>
</evidence>
<organism evidence="1 2">
    <name type="scientific">Aquibacillus albus</name>
    <dbReference type="NCBI Taxonomy" id="1168171"/>
    <lineage>
        <taxon>Bacteria</taxon>
        <taxon>Bacillati</taxon>
        <taxon>Bacillota</taxon>
        <taxon>Bacilli</taxon>
        <taxon>Bacillales</taxon>
        <taxon>Bacillaceae</taxon>
        <taxon>Aquibacillus</taxon>
    </lineage>
</organism>
<protein>
    <submittedName>
        <fullName evidence="1">Uncharacterized protein</fullName>
    </submittedName>
</protein>
<sequence length="576" mass="66038">MNLFKQIVKLNDKISQSFMDEQILSEDSRYYGGIIEKKTGIPSPSHTGTGSVIGSWVSSFVNMDSKYYHDPELKRRISMALDYMIDQQHEDGTISPGWTNYNSPPDTGFIITGFAQIYHLLDADTSEESDQLAKKVLLFLERTIPAMLTGGCHTPNHRWVLTSALSHLYKIFGNPALVERAEEWLNEGIDITEDGEWTERSNGIYNSVSNIFLYHTAKLLNKPKLLNYVRKNLDMMKYLVHPNGDVVTEYSGRQDFGDTYDLSPYHLIYRLMAVEDNNPMFGAMSHLAAESLFDMGPVNNHVILGYLSFPWIKDVNFEKVELPKNYEVMINENFPVKAYLKKMKEVGHHSKIEHSSMHTAFGSQTVRYRNEQQSITIMTNNSSFFALRHNEAKLLGVQLYSSFSPGIIEFDTVERINSGYRLEKQMEKGYKGPILQENSSSDLETSTWYLLPHQKRTMTHNQIYQMKTDIFREGNDWVIHIQSDDRKDVFTQVVFILEADATYSGQGIEQMEEGSSFWKHGELILSSGNNRIILESGEHEHWQSSVGSPVMNNKGLHTIKVNLISPVDKTFRIRCE</sequence>
<dbReference type="RefSeq" id="WP_204499865.1">
    <property type="nucleotide sequence ID" value="NZ_JAFBDR010000012.1"/>
</dbReference>
<accession>A0ABS2N1U4</accession>
<dbReference type="Gene3D" id="1.50.10.100">
    <property type="entry name" value="Chondroitin AC/alginate lyase"/>
    <property type="match status" value="1"/>
</dbReference>
<comment type="caution">
    <text evidence="1">The sequence shown here is derived from an EMBL/GenBank/DDBJ whole genome shotgun (WGS) entry which is preliminary data.</text>
</comment>
<dbReference type="InterPro" id="IPR008930">
    <property type="entry name" value="Terpenoid_cyclase/PrenylTrfase"/>
</dbReference>
<dbReference type="Proteomes" id="UP001296943">
    <property type="component" value="Unassembled WGS sequence"/>
</dbReference>